<name>A0A1G5DPL7_9FIRM</name>
<keyword evidence="1" id="KW-0812">Transmembrane</keyword>
<dbReference type="OrthoDB" id="1734233at2"/>
<dbReference type="PANTHER" id="PTHR35867">
    <property type="entry name" value="PROTEIN RSEC"/>
    <property type="match status" value="1"/>
</dbReference>
<dbReference type="Proteomes" id="UP000198636">
    <property type="component" value="Unassembled WGS sequence"/>
</dbReference>
<evidence type="ECO:0000313" key="2">
    <source>
        <dbReference type="EMBL" id="SCY16656.1"/>
    </source>
</evidence>
<keyword evidence="1" id="KW-0472">Membrane</keyword>
<gene>
    <name evidence="2" type="ORF">SAMN03080606_00974</name>
</gene>
<dbReference type="InterPro" id="IPR007359">
    <property type="entry name" value="SigmaE_reg_RseC_MucC"/>
</dbReference>
<proteinExistence type="predicted"/>
<protein>
    <submittedName>
        <fullName evidence="2">Positive regulator of sigma(E), RseC/MucC</fullName>
    </submittedName>
</protein>
<feature type="transmembrane region" description="Helical" evidence="1">
    <location>
        <begin position="71"/>
        <end position="91"/>
    </location>
</feature>
<dbReference type="STRING" id="1120976.SAMN03080606_00974"/>
<feature type="transmembrane region" description="Helical" evidence="1">
    <location>
        <begin position="103"/>
        <end position="120"/>
    </location>
</feature>
<sequence length="142" mass="15693">MDKIGTVLELKNEYAVVEIGRANSCGEKCSSCKSGCTPTGIKVTARNEVKADVGQIVILEMEKKRVLKAAFLIYILPLIGLIIGIIVGMWAGVKFEFEPYEELVGIVFGLFLLTMVYLGISRFDKIAKQDASYDVIIKEKIL</sequence>
<dbReference type="PIRSF" id="PIRSF004923">
    <property type="entry name" value="RseC"/>
    <property type="match status" value="1"/>
</dbReference>
<evidence type="ECO:0000256" key="1">
    <source>
        <dbReference type="SAM" id="Phobius"/>
    </source>
</evidence>
<dbReference type="Pfam" id="PF04246">
    <property type="entry name" value="RseC_MucC"/>
    <property type="match status" value="1"/>
</dbReference>
<dbReference type="PANTHER" id="PTHR35867:SF1">
    <property type="entry name" value="PROTEIN RSEC"/>
    <property type="match status" value="1"/>
</dbReference>
<dbReference type="RefSeq" id="WP_091540626.1">
    <property type="nucleotide sequence ID" value="NZ_FMUS01000004.1"/>
</dbReference>
<reference evidence="2 3" key="1">
    <citation type="submission" date="2016-10" db="EMBL/GenBank/DDBJ databases">
        <authorList>
            <person name="de Groot N.N."/>
        </authorList>
    </citation>
    <scope>NUCLEOTIDE SEQUENCE [LARGE SCALE GENOMIC DNA]</scope>
    <source>
        <strain evidence="2 3">DSM 18978</strain>
    </source>
</reference>
<dbReference type="EMBL" id="FMUS01000004">
    <property type="protein sequence ID" value="SCY16656.1"/>
    <property type="molecule type" value="Genomic_DNA"/>
</dbReference>
<accession>A0A1G5DPL7</accession>
<dbReference type="AlphaFoldDB" id="A0A1G5DPL7"/>
<evidence type="ECO:0000313" key="3">
    <source>
        <dbReference type="Proteomes" id="UP000198636"/>
    </source>
</evidence>
<dbReference type="InterPro" id="IPR026268">
    <property type="entry name" value="RseC"/>
</dbReference>
<keyword evidence="3" id="KW-1185">Reference proteome</keyword>
<organism evidence="2 3">
    <name type="scientific">Alkaliphilus peptidifermentans DSM 18978</name>
    <dbReference type="NCBI Taxonomy" id="1120976"/>
    <lineage>
        <taxon>Bacteria</taxon>
        <taxon>Bacillati</taxon>
        <taxon>Bacillota</taxon>
        <taxon>Clostridia</taxon>
        <taxon>Peptostreptococcales</taxon>
        <taxon>Natronincolaceae</taxon>
        <taxon>Alkaliphilus</taxon>
    </lineage>
</organism>
<keyword evidence="1" id="KW-1133">Transmembrane helix</keyword>